<dbReference type="InterPro" id="IPR036259">
    <property type="entry name" value="MFS_trans_sf"/>
</dbReference>
<name>A0A9P4NP60_9PEZI</name>
<dbReference type="GO" id="GO:1990961">
    <property type="term" value="P:xenobiotic detoxification by transmembrane export across the plasma membrane"/>
    <property type="evidence" value="ECO:0007669"/>
    <property type="project" value="TreeGrafter"/>
</dbReference>
<dbReference type="GO" id="GO:0042910">
    <property type="term" value="F:xenobiotic transmembrane transporter activity"/>
    <property type="evidence" value="ECO:0007669"/>
    <property type="project" value="InterPro"/>
</dbReference>
<evidence type="ECO:0000256" key="5">
    <source>
        <dbReference type="SAM" id="MobiDB-lite"/>
    </source>
</evidence>
<dbReference type="FunFam" id="1.20.1250.20:FF:000011">
    <property type="entry name" value="MFS multidrug transporter, putative"/>
    <property type="match status" value="1"/>
</dbReference>
<evidence type="ECO:0000256" key="4">
    <source>
        <dbReference type="ARBA" id="ARBA00023136"/>
    </source>
</evidence>
<dbReference type="GO" id="GO:0015244">
    <property type="term" value="F:fluconazole transmembrane transporter activity"/>
    <property type="evidence" value="ECO:0007669"/>
    <property type="project" value="TreeGrafter"/>
</dbReference>
<evidence type="ECO:0000256" key="6">
    <source>
        <dbReference type="SAM" id="Phobius"/>
    </source>
</evidence>
<reference evidence="8" key="1">
    <citation type="journal article" date="2020" name="Stud. Mycol.">
        <title>101 Dothideomycetes genomes: a test case for predicting lifestyles and emergence of pathogens.</title>
        <authorList>
            <person name="Haridas S."/>
            <person name="Albert R."/>
            <person name="Binder M."/>
            <person name="Bloem J."/>
            <person name="Labutti K."/>
            <person name="Salamov A."/>
            <person name="Andreopoulos B."/>
            <person name="Baker S."/>
            <person name="Barry K."/>
            <person name="Bills G."/>
            <person name="Bluhm B."/>
            <person name="Cannon C."/>
            <person name="Castanera R."/>
            <person name="Culley D."/>
            <person name="Daum C."/>
            <person name="Ezra D."/>
            <person name="Gonzalez J."/>
            <person name="Henrissat B."/>
            <person name="Kuo A."/>
            <person name="Liang C."/>
            <person name="Lipzen A."/>
            <person name="Lutzoni F."/>
            <person name="Magnuson J."/>
            <person name="Mondo S."/>
            <person name="Nolan M."/>
            <person name="Ohm R."/>
            <person name="Pangilinan J."/>
            <person name="Park H.-J."/>
            <person name="Ramirez L."/>
            <person name="Alfaro M."/>
            <person name="Sun H."/>
            <person name="Tritt A."/>
            <person name="Yoshinaga Y."/>
            <person name="Zwiers L.-H."/>
            <person name="Turgeon B."/>
            <person name="Goodwin S."/>
            <person name="Spatafora J."/>
            <person name="Crous P."/>
            <person name="Grigoriev I."/>
        </authorList>
    </citation>
    <scope>NUCLEOTIDE SEQUENCE</scope>
    <source>
        <strain evidence="8">CBS 130266</strain>
    </source>
</reference>
<evidence type="ECO:0000313" key="8">
    <source>
        <dbReference type="EMBL" id="KAF2428853.1"/>
    </source>
</evidence>
<feature type="transmembrane region" description="Helical" evidence="6">
    <location>
        <begin position="271"/>
        <end position="293"/>
    </location>
</feature>
<keyword evidence="4 6" id="KW-0472">Membrane</keyword>
<comment type="subcellular location">
    <subcellularLocation>
        <location evidence="1">Membrane</location>
        <topology evidence="1">Multi-pass membrane protein</topology>
    </subcellularLocation>
</comment>
<keyword evidence="2 6" id="KW-0812">Transmembrane</keyword>
<feature type="transmembrane region" description="Helical" evidence="6">
    <location>
        <begin position="417"/>
        <end position="437"/>
    </location>
</feature>
<dbReference type="InterPro" id="IPR011701">
    <property type="entry name" value="MFS"/>
</dbReference>
<feature type="transmembrane region" description="Helical" evidence="6">
    <location>
        <begin position="241"/>
        <end position="259"/>
    </location>
</feature>
<feature type="transmembrane region" description="Helical" evidence="6">
    <location>
        <begin position="378"/>
        <end position="397"/>
    </location>
</feature>
<feature type="transmembrane region" description="Helical" evidence="6">
    <location>
        <begin position="211"/>
        <end position="229"/>
    </location>
</feature>
<feature type="compositionally biased region" description="Basic and acidic residues" evidence="5">
    <location>
        <begin position="65"/>
        <end position="91"/>
    </location>
</feature>
<evidence type="ECO:0000256" key="2">
    <source>
        <dbReference type="ARBA" id="ARBA00022692"/>
    </source>
</evidence>
<organism evidence="8 9">
    <name type="scientific">Tothia fuscella</name>
    <dbReference type="NCBI Taxonomy" id="1048955"/>
    <lineage>
        <taxon>Eukaryota</taxon>
        <taxon>Fungi</taxon>
        <taxon>Dikarya</taxon>
        <taxon>Ascomycota</taxon>
        <taxon>Pezizomycotina</taxon>
        <taxon>Dothideomycetes</taxon>
        <taxon>Pleosporomycetidae</taxon>
        <taxon>Venturiales</taxon>
        <taxon>Cylindrosympodiaceae</taxon>
        <taxon>Tothia</taxon>
    </lineage>
</organism>
<dbReference type="Pfam" id="PF07690">
    <property type="entry name" value="MFS_1"/>
    <property type="match status" value="1"/>
</dbReference>
<protein>
    <submittedName>
        <fullName evidence="8">Multidrug resistance protein-like protein</fullName>
    </submittedName>
</protein>
<dbReference type="Gene3D" id="1.20.1250.20">
    <property type="entry name" value="MFS general substrate transporter like domains"/>
    <property type="match status" value="1"/>
</dbReference>
<evidence type="ECO:0000313" key="9">
    <source>
        <dbReference type="Proteomes" id="UP000800235"/>
    </source>
</evidence>
<feature type="transmembrane region" description="Helical" evidence="6">
    <location>
        <begin position="482"/>
        <end position="506"/>
    </location>
</feature>
<accession>A0A9P4NP60</accession>
<dbReference type="GO" id="GO:0005886">
    <property type="term" value="C:plasma membrane"/>
    <property type="evidence" value="ECO:0007669"/>
    <property type="project" value="TreeGrafter"/>
</dbReference>
<dbReference type="AlphaFoldDB" id="A0A9P4NP60"/>
<feature type="transmembrane region" description="Helical" evidence="6">
    <location>
        <begin position="142"/>
        <end position="162"/>
    </location>
</feature>
<comment type="caution">
    <text evidence="8">The sequence shown here is derived from an EMBL/GenBank/DDBJ whole genome shotgun (WGS) entry which is preliminary data.</text>
</comment>
<dbReference type="Proteomes" id="UP000800235">
    <property type="component" value="Unassembled WGS sequence"/>
</dbReference>
<dbReference type="PANTHER" id="PTHR23502:SF23">
    <property type="entry name" value="FLUCONAZOLE RESISTANCE PROTEIN 1"/>
    <property type="match status" value="1"/>
</dbReference>
<sequence>MSGLFRDTLFGHIVRLVTRKRYLQYLEEKDEHAWKQYLNEEKSGHAAHHGTTEPEEKDSDDEKEDYERHGLGGVRTRDNNEAQNNRHESSPDSHASSGTRTEGYNHASGVKVDPEKGKDIHVIEFTGNDPENPQNWSIRKKYFVTFQICLLTTSIYIGSSIYTAGLEDVMMKFHVSQVKATLGLSLFVLGYGLGPMLFSPMSEIPQVGRSPVYLATLFIFILLQLPVALTDNFSQLLAFRFFTGFFGSPVLATGGATIADMYAPRKRAYGLAVWGIAAVCGPVLGPLVGGFAAQAKGWTWTIWELTWASSFAFVFLFFFLPETSSANILYRRTARLRAKTGDKKLTCEAELQATDMSRNELIKMCLVRPFTLNFTEPMVFLLNLYIALIYGLLYIWFESFPLVFIGIYKFSLGKLGLAFLGILIGVFVALGPFFWYLHRYLEPKFNDKGELKPEERLPAACVGAFFVPICLFWFGWSARADIHWIMPIIGSSFFSVAGLLLFNSVLNYLTDAYPDYVASVLAGNDLFRSAFGAGFPLFATAMYKNLGVDWASSTLAFLSIAFIPIPFVLYKYGERLRRMSKHARKDF</sequence>
<feature type="compositionally biased region" description="Basic and acidic residues" evidence="5">
    <location>
        <begin position="42"/>
        <end position="54"/>
    </location>
</feature>
<dbReference type="InterPro" id="IPR001958">
    <property type="entry name" value="Tet-R_TetA/multi-R_MdtG-like"/>
</dbReference>
<dbReference type="NCBIfam" id="TIGR00880">
    <property type="entry name" value="2_A_01_02"/>
    <property type="match status" value="1"/>
</dbReference>
<dbReference type="PROSITE" id="PS50850">
    <property type="entry name" value="MFS"/>
    <property type="match status" value="1"/>
</dbReference>
<feature type="transmembrane region" description="Helical" evidence="6">
    <location>
        <begin position="457"/>
        <end position="476"/>
    </location>
</feature>
<dbReference type="PANTHER" id="PTHR23502">
    <property type="entry name" value="MAJOR FACILITATOR SUPERFAMILY"/>
    <property type="match status" value="1"/>
</dbReference>
<evidence type="ECO:0000256" key="3">
    <source>
        <dbReference type="ARBA" id="ARBA00022989"/>
    </source>
</evidence>
<proteinExistence type="predicted"/>
<evidence type="ECO:0000256" key="1">
    <source>
        <dbReference type="ARBA" id="ARBA00004141"/>
    </source>
</evidence>
<dbReference type="OrthoDB" id="3357846at2759"/>
<evidence type="ECO:0000259" key="7">
    <source>
        <dbReference type="PROSITE" id="PS50850"/>
    </source>
</evidence>
<keyword evidence="9" id="KW-1185">Reference proteome</keyword>
<dbReference type="InterPro" id="IPR020846">
    <property type="entry name" value="MFS_dom"/>
</dbReference>
<feature type="transmembrane region" description="Helical" evidence="6">
    <location>
        <begin position="526"/>
        <end position="544"/>
    </location>
</feature>
<gene>
    <name evidence="8" type="ORF">EJ08DRAFT_313463</name>
</gene>
<dbReference type="EMBL" id="MU007052">
    <property type="protein sequence ID" value="KAF2428853.1"/>
    <property type="molecule type" value="Genomic_DNA"/>
</dbReference>
<dbReference type="SUPFAM" id="SSF103473">
    <property type="entry name" value="MFS general substrate transporter"/>
    <property type="match status" value="1"/>
</dbReference>
<feature type="transmembrane region" description="Helical" evidence="6">
    <location>
        <begin position="550"/>
        <end position="570"/>
    </location>
</feature>
<feature type="transmembrane region" description="Helical" evidence="6">
    <location>
        <begin position="305"/>
        <end position="330"/>
    </location>
</feature>
<keyword evidence="3 6" id="KW-1133">Transmembrane helix</keyword>
<feature type="compositionally biased region" description="Polar residues" evidence="5">
    <location>
        <begin position="92"/>
        <end position="102"/>
    </location>
</feature>
<dbReference type="CDD" id="cd17323">
    <property type="entry name" value="MFS_Tpo1_MDR_like"/>
    <property type="match status" value="1"/>
</dbReference>
<feature type="transmembrane region" description="Helical" evidence="6">
    <location>
        <begin position="182"/>
        <end position="199"/>
    </location>
</feature>
<feature type="compositionally biased region" description="Acidic residues" evidence="5">
    <location>
        <begin position="55"/>
        <end position="64"/>
    </location>
</feature>
<feature type="domain" description="Major facilitator superfamily (MFS) profile" evidence="7">
    <location>
        <begin position="144"/>
        <end position="576"/>
    </location>
</feature>
<feature type="region of interest" description="Disordered" evidence="5">
    <location>
        <begin position="42"/>
        <end position="111"/>
    </location>
</feature>